<proteinExistence type="predicted"/>
<dbReference type="NCBIfam" id="NF033788">
    <property type="entry name" value="HTH_metalloreg"/>
    <property type="match status" value="1"/>
</dbReference>
<dbReference type="InterPro" id="IPR001845">
    <property type="entry name" value="HTH_ArsR_DNA-bd_dom"/>
</dbReference>
<evidence type="ECO:0000313" key="6">
    <source>
        <dbReference type="Proteomes" id="UP000000739"/>
    </source>
</evidence>
<evidence type="ECO:0000313" key="5">
    <source>
        <dbReference type="EMBL" id="ACL05367.1"/>
    </source>
</evidence>
<dbReference type="KEGG" id="dal:Dalk_3679"/>
<dbReference type="EMBL" id="CP001322">
    <property type="protein sequence ID" value="ACL05367.1"/>
    <property type="molecule type" value="Genomic_DNA"/>
</dbReference>
<name>B8FLL3_DESAL</name>
<dbReference type="GO" id="GO:0003677">
    <property type="term" value="F:DNA binding"/>
    <property type="evidence" value="ECO:0007669"/>
    <property type="project" value="UniProtKB-KW"/>
</dbReference>
<dbReference type="HOGENOM" id="CLU_097806_7_3_7"/>
<dbReference type="CDD" id="cd00090">
    <property type="entry name" value="HTH_ARSR"/>
    <property type="match status" value="1"/>
</dbReference>
<keyword evidence="3" id="KW-0804">Transcription</keyword>
<dbReference type="Pfam" id="PF01022">
    <property type="entry name" value="HTH_5"/>
    <property type="match status" value="1"/>
</dbReference>
<keyword evidence="1" id="KW-0805">Transcription regulation</keyword>
<gene>
    <name evidence="5" type="ordered locus">Dalk_3679</name>
</gene>
<dbReference type="Proteomes" id="UP000000739">
    <property type="component" value="Chromosome"/>
</dbReference>
<accession>B8FLL3</accession>
<sequence>MLMMENKAPNEIETPNASQDKANEDVCWVRCIHQDRVEEARNRAVPEKELLQLADMYKALGDPSRLRIVMALSQGEMCVCDLAAYLEISESAVSHQLRRLRSLALVKNRRDGKILYYSLDDDHVSSLVALGLEHVRE</sequence>
<dbReference type="InterPro" id="IPR036388">
    <property type="entry name" value="WH-like_DNA-bd_sf"/>
</dbReference>
<reference evidence="5 6" key="1">
    <citation type="journal article" date="2012" name="Environ. Microbiol.">
        <title>The genome sequence of Desulfatibacillum alkenivorans AK-01: a blueprint for anaerobic alkane oxidation.</title>
        <authorList>
            <person name="Callaghan A.V."/>
            <person name="Morris B.E."/>
            <person name="Pereira I.A."/>
            <person name="McInerney M.J."/>
            <person name="Austin R.N."/>
            <person name="Groves J.T."/>
            <person name="Kukor J.J."/>
            <person name="Suflita J.M."/>
            <person name="Young L.Y."/>
            <person name="Zylstra G.J."/>
            <person name="Wawrik B."/>
        </authorList>
    </citation>
    <scope>NUCLEOTIDE SEQUENCE [LARGE SCALE GENOMIC DNA]</scope>
    <source>
        <strain evidence="5 6">AK-01</strain>
    </source>
</reference>
<evidence type="ECO:0000256" key="3">
    <source>
        <dbReference type="ARBA" id="ARBA00023163"/>
    </source>
</evidence>
<dbReference type="SMART" id="SM00418">
    <property type="entry name" value="HTH_ARSR"/>
    <property type="match status" value="1"/>
</dbReference>
<dbReference type="InterPro" id="IPR011991">
    <property type="entry name" value="ArsR-like_HTH"/>
</dbReference>
<feature type="domain" description="HTH arsR-type" evidence="4">
    <location>
        <begin position="45"/>
        <end position="137"/>
    </location>
</feature>
<keyword evidence="6" id="KW-1185">Reference proteome</keyword>
<dbReference type="PANTHER" id="PTHR43132:SF6">
    <property type="entry name" value="HTH-TYPE TRANSCRIPTIONAL REPRESSOR CZRA"/>
    <property type="match status" value="1"/>
</dbReference>
<dbReference type="eggNOG" id="COG0640">
    <property type="taxonomic scope" value="Bacteria"/>
</dbReference>
<evidence type="ECO:0000259" key="4">
    <source>
        <dbReference type="PROSITE" id="PS50987"/>
    </source>
</evidence>
<organism evidence="5 6">
    <name type="scientific">Desulfatibacillum aliphaticivorans</name>
    <dbReference type="NCBI Taxonomy" id="218208"/>
    <lineage>
        <taxon>Bacteria</taxon>
        <taxon>Pseudomonadati</taxon>
        <taxon>Thermodesulfobacteriota</taxon>
        <taxon>Desulfobacteria</taxon>
        <taxon>Desulfobacterales</taxon>
        <taxon>Desulfatibacillaceae</taxon>
        <taxon>Desulfatibacillum</taxon>
    </lineage>
</organism>
<dbReference type="PANTHER" id="PTHR43132">
    <property type="entry name" value="ARSENICAL RESISTANCE OPERON REPRESSOR ARSR-RELATED"/>
    <property type="match status" value="1"/>
</dbReference>
<dbReference type="InterPro" id="IPR051011">
    <property type="entry name" value="Metal_resp_trans_reg"/>
</dbReference>
<evidence type="ECO:0000256" key="2">
    <source>
        <dbReference type="ARBA" id="ARBA00023125"/>
    </source>
</evidence>
<dbReference type="GO" id="GO:0003700">
    <property type="term" value="F:DNA-binding transcription factor activity"/>
    <property type="evidence" value="ECO:0007669"/>
    <property type="project" value="InterPro"/>
</dbReference>
<dbReference type="InterPro" id="IPR018334">
    <property type="entry name" value="ArsR_HTH"/>
</dbReference>
<dbReference type="SUPFAM" id="SSF46785">
    <property type="entry name" value="Winged helix' DNA-binding domain"/>
    <property type="match status" value="1"/>
</dbReference>
<protein>
    <submittedName>
        <fullName evidence="5">Transcriptional regulator, ArsR family</fullName>
    </submittedName>
</protein>
<dbReference type="Gene3D" id="1.10.10.10">
    <property type="entry name" value="Winged helix-like DNA-binding domain superfamily/Winged helix DNA-binding domain"/>
    <property type="match status" value="1"/>
</dbReference>
<dbReference type="AlphaFoldDB" id="B8FLL3"/>
<evidence type="ECO:0000256" key="1">
    <source>
        <dbReference type="ARBA" id="ARBA00023015"/>
    </source>
</evidence>
<keyword evidence="2" id="KW-0238">DNA-binding</keyword>
<dbReference type="PROSITE" id="PS00846">
    <property type="entry name" value="HTH_ARSR_1"/>
    <property type="match status" value="1"/>
</dbReference>
<dbReference type="PRINTS" id="PR00778">
    <property type="entry name" value="HTHARSR"/>
</dbReference>
<dbReference type="PROSITE" id="PS50987">
    <property type="entry name" value="HTH_ARSR_2"/>
    <property type="match status" value="1"/>
</dbReference>
<dbReference type="InterPro" id="IPR036390">
    <property type="entry name" value="WH_DNA-bd_sf"/>
</dbReference>